<dbReference type="PANTHER" id="PTHR28064:SF1">
    <property type="entry name" value="INNER KINETOCHORE SUBUNIT NKP2"/>
    <property type="match status" value="1"/>
</dbReference>
<dbReference type="AlphaFoldDB" id="A0A9N9KUC1"/>
<keyword evidence="3" id="KW-1185">Reference proteome</keyword>
<evidence type="ECO:0000313" key="2">
    <source>
        <dbReference type="EMBL" id="CAG8954059.1"/>
    </source>
</evidence>
<evidence type="ECO:0000256" key="1">
    <source>
        <dbReference type="SAM" id="Coils"/>
    </source>
</evidence>
<dbReference type="GO" id="GO:0007059">
    <property type="term" value="P:chromosome segregation"/>
    <property type="evidence" value="ECO:0007669"/>
    <property type="project" value="TreeGrafter"/>
</dbReference>
<reference evidence="2" key="1">
    <citation type="submission" date="2021-07" db="EMBL/GenBank/DDBJ databases">
        <authorList>
            <person name="Durling M."/>
        </authorList>
    </citation>
    <scope>NUCLEOTIDE SEQUENCE</scope>
</reference>
<dbReference type="Proteomes" id="UP000696280">
    <property type="component" value="Unassembled WGS sequence"/>
</dbReference>
<dbReference type="InterPro" id="IPR018565">
    <property type="entry name" value="Nkp2/Cnl2"/>
</dbReference>
<sequence>MPPTESKILTTYLLLPSPLPSILPPKSFPALFPKSQQSSPQIQALYRDLLHQRALVVDAVAHNVAAEVKRGHTQKRLVARSRRQAEKGGELGDEEVEVEEVLFNSTANLPTPKPHTLFSIIPALEEATALVEDEIQRLDAEAEELLREIEGTVGGLSDLRYGKLANGKLPEEVLGGLRRLEDSCKGS</sequence>
<proteinExistence type="predicted"/>
<organism evidence="2 3">
    <name type="scientific">Hymenoscyphus fraxineus</name>
    <dbReference type="NCBI Taxonomy" id="746836"/>
    <lineage>
        <taxon>Eukaryota</taxon>
        <taxon>Fungi</taxon>
        <taxon>Dikarya</taxon>
        <taxon>Ascomycota</taxon>
        <taxon>Pezizomycotina</taxon>
        <taxon>Leotiomycetes</taxon>
        <taxon>Helotiales</taxon>
        <taxon>Helotiaceae</taxon>
        <taxon>Hymenoscyphus</taxon>
    </lineage>
</organism>
<accession>A0A9N9KUC1</accession>
<dbReference type="Pfam" id="PF09447">
    <property type="entry name" value="Cnl2_NKP2"/>
    <property type="match status" value="1"/>
</dbReference>
<dbReference type="GO" id="GO:0031511">
    <property type="term" value="C:Mis6-Sim4 complex"/>
    <property type="evidence" value="ECO:0007669"/>
    <property type="project" value="TreeGrafter"/>
</dbReference>
<feature type="coiled-coil region" evidence="1">
    <location>
        <begin position="121"/>
        <end position="148"/>
    </location>
</feature>
<comment type="caution">
    <text evidence="2">The sequence shown here is derived from an EMBL/GenBank/DDBJ whole genome shotgun (WGS) entry which is preliminary data.</text>
</comment>
<keyword evidence="1" id="KW-0175">Coiled coil</keyword>
<dbReference type="OrthoDB" id="2311687at2759"/>
<protein>
    <submittedName>
        <fullName evidence="2">Uncharacterized protein</fullName>
    </submittedName>
</protein>
<dbReference type="EMBL" id="CAJVRL010000055">
    <property type="protein sequence ID" value="CAG8954059.1"/>
    <property type="molecule type" value="Genomic_DNA"/>
</dbReference>
<dbReference type="PANTHER" id="PTHR28064">
    <property type="entry name" value="INNER KINETOCHORE SUBUNIT NKP2"/>
    <property type="match status" value="1"/>
</dbReference>
<name>A0A9N9KUC1_9HELO</name>
<gene>
    <name evidence="2" type="ORF">HYFRA_00009160</name>
</gene>
<evidence type="ECO:0000313" key="3">
    <source>
        <dbReference type="Proteomes" id="UP000696280"/>
    </source>
</evidence>